<dbReference type="EC" id="5.3.1.13" evidence="4"/>
<feature type="domain" description="CBS" evidence="3">
    <location>
        <begin position="76"/>
        <end position="132"/>
    </location>
</feature>
<dbReference type="SUPFAM" id="SSF54631">
    <property type="entry name" value="CBS-domain pair"/>
    <property type="match status" value="1"/>
</dbReference>
<dbReference type="PANTHER" id="PTHR43080:SF2">
    <property type="entry name" value="CBS DOMAIN-CONTAINING PROTEIN"/>
    <property type="match status" value="1"/>
</dbReference>
<evidence type="ECO:0000313" key="4">
    <source>
        <dbReference type="EMBL" id="RDC65697.1"/>
    </source>
</evidence>
<dbReference type="InterPro" id="IPR051257">
    <property type="entry name" value="Diverse_CBS-Domain"/>
</dbReference>
<dbReference type="PROSITE" id="PS51371">
    <property type="entry name" value="CBS"/>
    <property type="match status" value="2"/>
</dbReference>
<name>A0A369QR33_9BACT</name>
<dbReference type="CDD" id="cd04623">
    <property type="entry name" value="CBS_pair_bac_euk"/>
    <property type="match status" value="1"/>
</dbReference>
<dbReference type="GO" id="GO:0019146">
    <property type="term" value="F:arabinose-5-phosphate isomerase activity"/>
    <property type="evidence" value="ECO:0007669"/>
    <property type="project" value="UniProtKB-EC"/>
</dbReference>
<dbReference type="Proteomes" id="UP000253919">
    <property type="component" value="Unassembled WGS sequence"/>
</dbReference>
<keyword evidence="4" id="KW-0413">Isomerase</keyword>
<dbReference type="Pfam" id="PF00571">
    <property type="entry name" value="CBS"/>
    <property type="match status" value="2"/>
</dbReference>
<evidence type="ECO:0000256" key="1">
    <source>
        <dbReference type="ARBA" id="ARBA00023122"/>
    </source>
</evidence>
<dbReference type="OrthoDB" id="9802114at2"/>
<reference evidence="4 5" key="1">
    <citation type="submission" date="2018-04" db="EMBL/GenBank/DDBJ databases">
        <title>Adhaeribacter sp. HMF7616 genome sequencing and assembly.</title>
        <authorList>
            <person name="Kang H."/>
            <person name="Kang J."/>
            <person name="Cha I."/>
            <person name="Kim H."/>
            <person name="Joh K."/>
        </authorList>
    </citation>
    <scope>NUCLEOTIDE SEQUENCE [LARGE SCALE GENOMIC DNA]</scope>
    <source>
        <strain evidence="4 5">HMF7616</strain>
    </source>
</reference>
<keyword evidence="5" id="KW-1185">Reference proteome</keyword>
<proteinExistence type="predicted"/>
<dbReference type="InterPro" id="IPR046342">
    <property type="entry name" value="CBS_dom_sf"/>
</dbReference>
<dbReference type="InterPro" id="IPR000644">
    <property type="entry name" value="CBS_dom"/>
</dbReference>
<dbReference type="EMBL" id="QASA01000001">
    <property type="protein sequence ID" value="RDC65697.1"/>
    <property type="molecule type" value="Genomic_DNA"/>
</dbReference>
<dbReference type="PANTHER" id="PTHR43080">
    <property type="entry name" value="CBS DOMAIN-CONTAINING PROTEIN CBSX3, MITOCHONDRIAL"/>
    <property type="match status" value="1"/>
</dbReference>
<dbReference type="InterPro" id="IPR044725">
    <property type="entry name" value="CBSX3_CBS_dom"/>
</dbReference>
<dbReference type="RefSeq" id="WP_115374676.1">
    <property type="nucleotide sequence ID" value="NZ_QASA01000001.1"/>
</dbReference>
<organism evidence="4 5">
    <name type="scientific">Adhaeribacter pallidiroseus</name>
    <dbReference type="NCBI Taxonomy" id="2072847"/>
    <lineage>
        <taxon>Bacteria</taxon>
        <taxon>Pseudomonadati</taxon>
        <taxon>Bacteroidota</taxon>
        <taxon>Cytophagia</taxon>
        <taxon>Cytophagales</taxon>
        <taxon>Hymenobacteraceae</taxon>
        <taxon>Adhaeribacter</taxon>
    </lineage>
</organism>
<dbReference type="AlphaFoldDB" id="A0A369QR33"/>
<gene>
    <name evidence="4" type="ORF">AHMF7616_04327</name>
</gene>
<evidence type="ECO:0000313" key="5">
    <source>
        <dbReference type="Proteomes" id="UP000253919"/>
    </source>
</evidence>
<dbReference type="SMART" id="SM00116">
    <property type="entry name" value="CBS"/>
    <property type="match status" value="2"/>
</dbReference>
<protein>
    <submittedName>
        <fullName evidence="4">Arabinose-5-phosphate isomerase</fullName>
        <ecNumber evidence="4">5.3.1.13</ecNumber>
    </submittedName>
</protein>
<sequence>MSLVRNILQKKGYATITIESYSTVYNALEMMMTKNVGALLVMDADTFIGIFTERDYARKVILEGKASKKTLIKEIMNDHPVTVNPTTTIKECMNLMTDKVIRYLPVLDDSNKVVGIISMSDIVKHLMEEQKFIIDSLQNYISNQQ</sequence>
<keyword evidence="1 2" id="KW-0129">CBS domain</keyword>
<evidence type="ECO:0000259" key="3">
    <source>
        <dbReference type="PROSITE" id="PS51371"/>
    </source>
</evidence>
<feature type="domain" description="CBS" evidence="3">
    <location>
        <begin position="8"/>
        <end position="67"/>
    </location>
</feature>
<dbReference type="Gene3D" id="3.10.580.10">
    <property type="entry name" value="CBS-domain"/>
    <property type="match status" value="1"/>
</dbReference>
<evidence type="ECO:0000256" key="2">
    <source>
        <dbReference type="PROSITE-ProRule" id="PRU00703"/>
    </source>
</evidence>
<comment type="caution">
    <text evidence="4">The sequence shown here is derived from an EMBL/GenBank/DDBJ whole genome shotgun (WGS) entry which is preliminary data.</text>
</comment>
<accession>A0A369QR33</accession>